<dbReference type="PROSITE" id="PS00107">
    <property type="entry name" value="PROTEIN_KINASE_ATP"/>
    <property type="match status" value="1"/>
</dbReference>
<accession>A0A1X7QZR8</accession>
<dbReference type="PANTHER" id="PTHR45832:SF22">
    <property type="entry name" value="SERINE_THREONINE-PROTEIN KINASE SAMKA-RELATED"/>
    <property type="match status" value="1"/>
</dbReference>
<dbReference type="PROSITE" id="PS50011">
    <property type="entry name" value="PROTEIN_KINASE_DOM"/>
    <property type="match status" value="1"/>
</dbReference>
<keyword evidence="10" id="KW-0418">Kinase</keyword>
<dbReference type="Proteomes" id="UP000196158">
    <property type="component" value="Unassembled WGS sequence"/>
</dbReference>
<evidence type="ECO:0000256" key="5">
    <source>
        <dbReference type="ARBA" id="ARBA00022741"/>
    </source>
</evidence>
<keyword evidence="7" id="KW-0460">Magnesium</keyword>
<reference evidence="10 11" key="1">
    <citation type="submission" date="2017-04" db="EMBL/GenBank/DDBJ databases">
        <authorList>
            <person name="Afonso C.L."/>
            <person name="Miller P.J."/>
            <person name="Scott M.A."/>
            <person name="Spackman E."/>
            <person name="Goraichik I."/>
            <person name="Dimitrov K.M."/>
            <person name="Suarez D.L."/>
            <person name="Swayne D.E."/>
        </authorList>
    </citation>
    <scope>NUCLEOTIDE SEQUENCE [LARGE SCALE GENOMIC DNA]</scope>
</reference>
<sequence>MEEDNYSECFIFDKHLDNKGSIGVVEQQICDENFDDLNNSRHTPKIKNYFTSWKSHSSVKHNKTIMTILGQAIETGDCSAANYNYVDSTQLQFSDQNTVYKYHEQINQRKDTTCNSETFTLENSRHNNIMYPDYIASIEDSERSVETFFSGSKACDLVVTPTTKISNNSLQQDINVFKTLNQTSYSNKIKEVFPKLLSKHKPSSTSYNSKTKIETIYLNDTPNSLKTVFSTLLHTIIPKSLTKVAQNNVKDDNIKVGVTSSHSAHLHSMQPLKRHSDEFPVFGESFEFCNLYTSAESKNSNISPNNKLRNDFQTISSREICDCKSFISSKTNSFLLPKIALREMEDSLDGGVDGHIIKKLRLSSSPDDPYLKFSQLERIGHGASAEVFLSYSDKEEQYVALKRIDTAHQKNRRLVINELLIMKTISHPNIVKFYDSYWTKGELWIEMEYLQGGSLTNIISSYQLSELQISVICREILKGLQYLHSNGIIHRDVKSDNILLSVNGEVKLTDFGFCTNTTNSVEGQDMIIGTPYWMAPEVISGEKYGTKVDIWSLGITIMEMIEHEPPYMEETPANALYLIATNGVPELKNPEGISTQLSLFLKKCLMVKPELRASSIELLHDPCVCDIPAANESLRSLVIQALDKVQ</sequence>
<keyword evidence="11" id="KW-1185">Reference proteome</keyword>
<dbReference type="STRING" id="1789683.A0A1X7QZR8"/>
<evidence type="ECO:0000256" key="2">
    <source>
        <dbReference type="ARBA" id="ARBA00008874"/>
    </source>
</evidence>
<dbReference type="Gene3D" id="3.30.200.20">
    <property type="entry name" value="Phosphorylase Kinase, domain 1"/>
    <property type="match status" value="1"/>
</dbReference>
<evidence type="ECO:0000313" key="10">
    <source>
        <dbReference type="EMBL" id="SMN18888.1"/>
    </source>
</evidence>
<dbReference type="PANTHER" id="PTHR45832">
    <property type="entry name" value="SERINE/THREONINE-PROTEIN KINASE SAMKA-RELATED-RELATED"/>
    <property type="match status" value="1"/>
</dbReference>
<dbReference type="GO" id="GO:0004672">
    <property type="term" value="F:protein kinase activity"/>
    <property type="evidence" value="ECO:0007669"/>
    <property type="project" value="InterPro"/>
</dbReference>
<dbReference type="GO" id="GO:0005524">
    <property type="term" value="F:ATP binding"/>
    <property type="evidence" value="ECO:0007669"/>
    <property type="project" value="UniProtKB-UniRule"/>
</dbReference>
<proteinExistence type="inferred from homology"/>
<dbReference type="InterPro" id="IPR011009">
    <property type="entry name" value="Kinase-like_dom_sf"/>
</dbReference>
<evidence type="ECO:0000256" key="3">
    <source>
        <dbReference type="ARBA" id="ARBA00022679"/>
    </source>
</evidence>
<feature type="domain" description="Protein kinase" evidence="9">
    <location>
        <begin position="373"/>
        <end position="624"/>
    </location>
</feature>
<dbReference type="GO" id="GO:0046872">
    <property type="term" value="F:metal ion binding"/>
    <property type="evidence" value="ECO:0007669"/>
    <property type="project" value="UniProtKB-KW"/>
</dbReference>
<comment type="similarity">
    <text evidence="2">Belongs to the protein kinase superfamily. STE Ser/Thr protein kinase family. STE20 subfamily.</text>
</comment>
<dbReference type="SMART" id="SM00220">
    <property type="entry name" value="S_TKc"/>
    <property type="match status" value="1"/>
</dbReference>
<dbReference type="Pfam" id="PF00069">
    <property type="entry name" value="Pkinase"/>
    <property type="match status" value="1"/>
</dbReference>
<dbReference type="EMBL" id="FXLY01000002">
    <property type="protein sequence ID" value="SMN18888.1"/>
    <property type="molecule type" value="Genomic_DNA"/>
</dbReference>
<dbReference type="InterPro" id="IPR051931">
    <property type="entry name" value="PAK3-like"/>
</dbReference>
<evidence type="ECO:0000256" key="7">
    <source>
        <dbReference type="ARBA" id="ARBA00022842"/>
    </source>
</evidence>
<evidence type="ECO:0000313" key="11">
    <source>
        <dbReference type="Proteomes" id="UP000196158"/>
    </source>
</evidence>
<organism evidence="10 11">
    <name type="scientific">Maudiozyma saulgeensis</name>
    <dbReference type="NCBI Taxonomy" id="1789683"/>
    <lineage>
        <taxon>Eukaryota</taxon>
        <taxon>Fungi</taxon>
        <taxon>Dikarya</taxon>
        <taxon>Ascomycota</taxon>
        <taxon>Saccharomycotina</taxon>
        <taxon>Saccharomycetes</taxon>
        <taxon>Saccharomycetales</taxon>
        <taxon>Saccharomycetaceae</taxon>
        <taxon>Maudiozyma</taxon>
    </lineage>
</organism>
<dbReference type="Gene3D" id="1.10.510.10">
    <property type="entry name" value="Transferase(Phosphotransferase) domain 1"/>
    <property type="match status" value="1"/>
</dbReference>
<keyword evidence="5 8" id="KW-0547">Nucleotide-binding</keyword>
<dbReference type="SUPFAM" id="SSF56112">
    <property type="entry name" value="Protein kinase-like (PK-like)"/>
    <property type="match status" value="1"/>
</dbReference>
<dbReference type="InterPro" id="IPR000719">
    <property type="entry name" value="Prot_kinase_dom"/>
</dbReference>
<evidence type="ECO:0000256" key="6">
    <source>
        <dbReference type="ARBA" id="ARBA00022840"/>
    </source>
</evidence>
<dbReference type="PROSITE" id="PS00108">
    <property type="entry name" value="PROTEIN_KINASE_ST"/>
    <property type="match status" value="1"/>
</dbReference>
<dbReference type="InterPro" id="IPR017441">
    <property type="entry name" value="Protein_kinase_ATP_BS"/>
</dbReference>
<dbReference type="AlphaFoldDB" id="A0A1X7QZR8"/>
<keyword evidence="3" id="KW-0808">Transferase</keyword>
<evidence type="ECO:0000256" key="1">
    <source>
        <dbReference type="ARBA" id="ARBA00001946"/>
    </source>
</evidence>
<protein>
    <submittedName>
        <fullName evidence="10">Similar to Saccharomyces cerevisiae YHL007C STE20 Cdc42p-activated signal transducing kinase of the PAK (p21-activated kinase) family</fullName>
    </submittedName>
</protein>
<evidence type="ECO:0000256" key="4">
    <source>
        <dbReference type="ARBA" id="ARBA00022723"/>
    </source>
</evidence>
<evidence type="ECO:0000256" key="8">
    <source>
        <dbReference type="PROSITE-ProRule" id="PRU10141"/>
    </source>
</evidence>
<evidence type="ECO:0000259" key="9">
    <source>
        <dbReference type="PROSITE" id="PS50011"/>
    </source>
</evidence>
<keyword evidence="6 8" id="KW-0067">ATP-binding</keyword>
<feature type="binding site" evidence="8">
    <location>
        <position position="402"/>
    </location>
    <ligand>
        <name>ATP</name>
        <dbReference type="ChEBI" id="CHEBI:30616"/>
    </ligand>
</feature>
<dbReference type="InterPro" id="IPR008271">
    <property type="entry name" value="Ser/Thr_kinase_AS"/>
</dbReference>
<keyword evidence="4" id="KW-0479">Metal-binding</keyword>
<name>A0A1X7QZR8_9SACH</name>
<dbReference type="FunFam" id="1.10.510.10:FF:000768">
    <property type="entry name" value="Non-specific serine/threonine protein kinase"/>
    <property type="match status" value="1"/>
</dbReference>
<dbReference type="OrthoDB" id="3972588at2759"/>
<gene>
    <name evidence="10" type="ORF">KASA_0Q14454G</name>
</gene>
<comment type="cofactor">
    <cofactor evidence="1">
        <name>Mg(2+)</name>
        <dbReference type="ChEBI" id="CHEBI:18420"/>
    </cofactor>
</comment>